<feature type="compositionally biased region" description="Basic and acidic residues" evidence="1">
    <location>
        <begin position="28"/>
        <end position="43"/>
    </location>
</feature>
<dbReference type="AlphaFoldDB" id="A0A016VDP8"/>
<feature type="compositionally biased region" description="Basic and acidic residues" evidence="1">
    <location>
        <begin position="51"/>
        <end position="64"/>
    </location>
</feature>
<evidence type="ECO:0000256" key="1">
    <source>
        <dbReference type="SAM" id="MobiDB-lite"/>
    </source>
</evidence>
<dbReference type="OrthoDB" id="5874359at2759"/>
<accession>A0A016VDP8</accession>
<comment type="caution">
    <text evidence="2">The sequence shown here is derived from an EMBL/GenBank/DDBJ whole genome shotgun (WGS) entry which is preliminary data.</text>
</comment>
<organism evidence="2 3">
    <name type="scientific">Ancylostoma ceylanicum</name>
    <dbReference type="NCBI Taxonomy" id="53326"/>
    <lineage>
        <taxon>Eukaryota</taxon>
        <taxon>Metazoa</taxon>
        <taxon>Ecdysozoa</taxon>
        <taxon>Nematoda</taxon>
        <taxon>Chromadorea</taxon>
        <taxon>Rhabditida</taxon>
        <taxon>Rhabditina</taxon>
        <taxon>Rhabditomorpha</taxon>
        <taxon>Strongyloidea</taxon>
        <taxon>Ancylostomatidae</taxon>
        <taxon>Ancylostomatinae</taxon>
        <taxon>Ancylostoma</taxon>
    </lineage>
</organism>
<dbReference type="Proteomes" id="UP000024635">
    <property type="component" value="Unassembled WGS sequence"/>
</dbReference>
<sequence length="113" mass="12691">MTESGNGGLEISSLLNGPHLKFSNALKHFQEIETNEDRPEGGRPKNANDAVHQEKVPSRIERKSRANINSNRKMARTIGVSRESVRMILREAGLEAHKKVKGHLITEQAKVKW</sequence>
<dbReference type="EMBL" id="JARK01001348">
    <property type="protein sequence ID" value="EYC25396.1"/>
    <property type="molecule type" value="Genomic_DNA"/>
</dbReference>
<evidence type="ECO:0000313" key="2">
    <source>
        <dbReference type="EMBL" id="EYC25396.1"/>
    </source>
</evidence>
<gene>
    <name evidence="2" type="primary">Acey_s0012.g1864</name>
    <name evidence="2" type="ORF">Y032_0012g1864</name>
</gene>
<proteinExistence type="predicted"/>
<feature type="region of interest" description="Disordered" evidence="1">
    <location>
        <begin position="26"/>
        <end position="74"/>
    </location>
</feature>
<reference evidence="3" key="1">
    <citation type="journal article" date="2015" name="Nat. Genet.">
        <title>The genome and transcriptome of the zoonotic hookworm Ancylostoma ceylanicum identify infection-specific gene families.</title>
        <authorList>
            <person name="Schwarz E.M."/>
            <person name="Hu Y."/>
            <person name="Antoshechkin I."/>
            <person name="Miller M.M."/>
            <person name="Sternberg P.W."/>
            <person name="Aroian R.V."/>
        </authorList>
    </citation>
    <scope>NUCLEOTIDE SEQUENCE</scope>
    <source>
        <strain evidence="3">HY135</strain>
    </source>
</reference>
<protein>
    <submittedName>
        <fullName evidence="2">Uncharacterized protein</fullName>
    </submittedName>
</protein>
<keyword evidence="3" id="KW-1185">Reference proteome</keyword>
<evidence type="ECO:0000313" key="3">
    <source>
        <dbReference type="Proteomes" id="UP000024635"/>
    </source>
</evidence>
<name>A0A016VDP8_9BILA</name>